<dbReference type="GO" id="GO:0009072">
    <property type="term" value="P:aromatic amino acid metabolic process"/>
    <property type="evidence" value="ECO:0007669"/>
    <property type="project" value="InterPro"/>
</dbReference>
<proteinExistence type="predicted"/>
<evidence type="ECO:0008006" key="3">
    <source>
        <dbReference type="Google" id="ProtNLM"/>
    </source>
</evidence>
<evidence type="ECO:0000313" key="2">
    <source>
        <dbReference type="Proteomes" id="UP000594262"/>
    </source>
</evidence>
<dbReference type="SUPFAM" id="SSF54593">
    <property type="entry name" value="Glyoxalase/Bleomycin resistance protein/Dihydroxybiphenyl dioxygenase"/>
    <property type="match status" value="1"/>
</dbReference>
<dbReference type="RefSeq" id="XP_066935123.1">
    <property type="nucleotide sequence ID" value="XM_067079022.1"/>
</dbReference>
<dbReference type="PANTHER" id="PTHR11959:SF10">
    <property type="entry name" value="4-HYDROXYPHENYLPYRUVATE DIOXYGENASE-LIKE PROTEIN"/>
    <property type="match status" value="1"/>
</dbReference>
<dbReference type="InterPro" id="IPR005956">
    <property type="entry name" value="4OHPhenylPyrv_dOase"/>
</dbReference>
<dbReference type="OrthoDB" id="414569at2759"/>
<evidence type="ECO:0000313" key="1">
    <source>
        <dbReference type="EnsemblMetazoa" id="CLYHEMP010139.1"/>
    </source>
</evidence>
<dbReference type="PANTHER" id="PTHR11959">
    <property type="entry name" value="4-HYDROXYPHENYLPYRUVATE DIOXYGENASE"/>
    <property type="match status" value="1"/>
</dbReference>
<reference evidence="1" key="1">
    <citation type="submission" date="2021-01" db="UniProtKB">
        <authorList>
            <consortium name="EnsemblMetazoa"/>
        </authorList>
    </citation>
    <scope>IDENTIFICATION</scope>
</reference>
<name>A0A7M5UFY3_9CNID</name>
<protein>
    <recommendedName>
        <fullName evidence="3">4-hydroxyphenylpyruvate dioxygenase</fullName>
    </recommendedName>
</protein>
<accession>A0A7M5UFY3</accession>
<organism evidence="1 2">
    <name type="scientific">Clytia hemisphaerica</name>
    <dbReference type="NCBI Taxonomy" id="252671"/>
    <lineage>
        <taxon>Eukaryota</taxon>
        <taxon>Metazoa</taxon>
        <taxon>Cnidaria</taxon>
        <taxon>Hydrozoa</taxon>
        <taxon>Hydroidolina</taxon>
        <taxon>Leptothecata</taxon>
        <taxon>Obeliida</taxon>
        <taxon>Clytiidae</taxon>
        <taxon>Clytia</taxon>
    </lineage>
</organism>
<keyword evidence="2" id="KW-1185">Reference proteome</keyword>
<dbReference type="Gene3D" id="3.10.180.10">
    <property type="entry name" value="2,3-Dihydroxybiphenyl 1,2-Dioxygenase, domain 1"/>
    <property type="match status" value="2"/>
</dbReference>
<dbReference type="Proteomes" id="UP000594262">
    <property type="component" value="Unplaced"/>
</dbReference>
<dbReference type="GeneID" id="136822739"/>
<sequence length="401" mass="45225">MKLHHLTITCNDALKAKIKFTSLYSFKAYGYLVVNKSKDIIEVLRHGDIFILLKQSSEQIADTVDDVAFVVEDLETICQNTLNNGSIVVQSPRTESCQTYSGVCKPCKNCKSNLTPCLHIISKAIVKSPIGNLQHTILNKTNFHGDFLPGFVSYEESLVDQEKNNEMFDCIDHVALAVPCGETMKHIMWYKECLQLFNFYCNRLEKDDSLVIRSKMGQGIRLYTLVAHPCSEAGLITEEHEIGNERFKFVFCESLELEGKDQINSFLKKHNGPGVQHVAFKSSAIVQDTKIWHQNGVKFLSPPIEYYNIIDTTLNKLETRQSGLSSSVQDLGILIDVEKISNTDGDKEEEGFLYQVFTSPILPSETFFFELIQRENSHGFGAGNVAALWNAVEMSNMKGIR</sequence>
<dbReference type="GO" id="GO:0003868">
    <property type="term" value="F:4-hydroxyphenylpyruvate dioxygenase activity"/>
    <property type="evidence" value="ECO:0007669"/>
    <property type="project" value="InterPro"/>
</dbReference>
<dbReference type="EnsemblMetazoa" id="CLYHEMT010139.1">
    <property type="protein sequence ID" value="CLYHEMP010139.1"/>
    <property type="gene ID" value="CLYHEMG010139"/>
</dbReference>
<dbReference type="AlphaFoldDB" id="A0A7M5UFY3"/>
<dbReference type="InterPro" id="IPR029068">
    <property type="entry name" value="Glyas_Bleomycin-R_OHBP_Dase"/>
</dbReference>